<dbReference type="CDD" id="cd00408">
    <property type="entry name" value="DHDPS-like"/>
    <property type="match status" value="1"/>
</dbReference>
<evidence type="ECO:0000313" key="4">
    <source>
        <dbReference type="EMBL" id="PSH62106.1"/>
    </source>
</evidence>
<dbReference type="Gene3D" id="3.20.20.70">
    <property type="entry name" value="Aldolase class I"/>
    <property type="match status" value="1"/>
</dbReference>
<dbReference type="InterPro" id="IPR002220">
    <property type="entry name" value="DapA-like"/>
</dbReference>
<evidence type="ECO:0000256" key="2">
    <source>
        <dbReference type="ARBA" id="ARBA00023239"/>
    </source>
</evidence>
<dbReference type="PIRSF" id="PIRSF001365">
    <property type="entry name" value="DHDPS"/>
    <property type="match status" value="1"/>
</dbReference>
<dbReference type="RefSeq" id="WP_106665774.1">
    <property type="nucleotide sequence ID" value="NZ_PGGM01000010.1"/>
</dbReference>
<dbReference type="OrthoDB" id="7431780at2"/>
<evidence type="ECO:0000256" key="3">
    <source>
        <dbReference type="PIRNR" id="PIRNR001365"/>
    </source>
</evidence>
<dbReference type="Proteomes" id="UP000241764">
    <property type="component" value="Unassembled WGS sequence"/>
</dbReference>
<dbReference type="InterPro" id="IPR013785">
    <property type="entry name" value="Aldolase_TIM"/>
</dbReference>
<dbReference type="AlphaFoldDB" id="A0A2P7B6M4"/>
<dbReference type="PANTHER" id="PTHR12128">
    <property type="entry name" value="DIHYDRODIPICOLINATE SYNTHASE"/>
    <property type="match status" value="1"/>
</dbReference>
<dbReference type="SMART" id="SM01130">
    <property type="entry name" value="DHDPS"/>
    <property type="match status" value="1"/>
</dbReference>
<protein>
    <recommendedName>
        <fullName evidence="6">Dihydrodipicolinate synthase family protein</fullName>
    </recommendedName>
</protein>
<name>A0A2P7B6M4_9HYPH</name>
<comment type="similarity">
    <text evidence="1 3">Belongs to the DapA family.</text>
</comment>
<dbReference type="Pfam" id="PF00701">
    <property type="entry name" value="DHDPS"/>
    <property type="match status" value="1"/>
</dbReference>
<comment type="caution">
    <text evidence="4">The sequence shown here is derived from an EMBL/GenBank/DDBJ whole genome shotgun (WGS) entry which is preliminary data.</text>
</comment>
<sequence length="309" mass="33681">MSKPEKTAWVVSLTPFDDRGALDEPALRKHLARLCEGGQSVYAGSTNIGEGFSLDPDELVQVLTTSVDVLQGKTGVRAGGREARSIDEAVRMVRIAEAAKVDAVHLFQLDTGHGSLKPDVFELERFYTAVLEKCALPVVVSNYPSLGYTVPIDVFDRLVHRFPQIIAIRDSSGDLRYFSELVLRLGGRVELYSVGIRSILTTLFLGADGFLTVEGNIAPKLASSVAAHFEQGNFSEMRQAFTRLAALHQLLMRHGGASARGLKPLLNLLELPGGELRSPRLPVSLEESHTLFDALLSLDLPEVRPARPA</sequence>
<keyword evidence="5" id="KW-1185">Reference proteome</keyword>
<keyword evidence="2 3" id="KW-0456">Lyase</keyword>
<reference evidence="5" key="1">
    <citation type="submission" date="2017-11" db="EMBL/GenBank/DDBJ databases">
        <authorList>
            <person name="Kuznetsova I."/>
            <person name="Sazanova A."/>
            <person name="Chirak E."/>
            <person name="Safronova V."/>
            <person name="Willems A."/>
        </authorList>
    </citation>
    <scope>NUCLEOTIDE SEQUENCE [LARGE SCALE GENOMIC DNA]</scope>
    <source>
        <strain evidence="5">CCBAU 03422</strain>
    </source>
</reference>
<organism evidence="4 5">
    <name type="scientific">Phyllobacterium sophorae</name>
    <dbReference type="NCBI Taxonomy" id="1520277"/>
    <lineage>
        <taxon>Bacteria</taxon>
        <taxon>Pseudomonadati</taxon>
        <taxon>Pseudomonadota</taxon>
        <taxon>Alphaproteobacteria</taxon>
        <taxon>Hyphomicrobiales</taxon>
        <taxon>Phyllobacteriaceae</taxon>
        <taxon>Phyllobacterium</taxon>
    </lineage>
</organism>
<proteinExistence type="inferred from homology"/>
<evidence type="ECO:0000313" key="5">
    <source>
        <dbReference type="Proteomes" id="UP000241764"/>
    </source>
</evidence>
<dbReference type="PANTHER" id="PTHR12128:SF66">
    <property type="entry name" value="4-HYDROXY-2-OXOGLUTARATE ALDOLASE, MITOCHONDRIAL"/>
    <property type="match status" value="1"/>
</dbReference>
<dbReference type="GO" id="GO:0008840">
    <property type="term" value="F:4-hydroxy-tetrahydrodipicolinate synthase activity"/>
    <property type="evidence" value="ECO:0007669"/>
    <property type="project" value="TreeGrafter"/>
</dbReference>
<dbReference type="SUPFAM" id="SSF51569">
    <property type="entry name" value="Aldolase"/>
    <property type="match status" value="1"/>
</dbReference>
<dbReference type="EMBL" id="PGGM01000010">
    <property type="protein sequence ID" value="PSH62106.1"/>
    <property type="molecule type" value="Genomic_DNA"/>
</dbReference>
<accession>A0A2P7B6M4</accession>
<evidence type="ECO:0000256" key="1">
    <source>
        <dbReference type="ARBA" id="ARBA00007592"/>
    </source>
</evidence>
<gene>
    <name evidence="4" type="ORF">CU103_19860</name>
</gene>
<evidence type="ECO:0008006" key="6">
    <source>
        <dbReference type="Google" id="ProtNLM"/>
    </source>
</evidence>